<sequence length="136" mass="14469">RRAGVVRAKRQIFTLQTARGGELDVILGVNGYVWISAHGGEVAGGQEVGVNRLEEVASAGVYSSVNAVVAGETRREIARVAGCVRALREGGVRVDEERVRRAYEVLVELEEGEDAGGEWVGGERGRRVVEVVLAGG</sequence>
<reference evidence="1 2" key="1">
    <citation type="journal article" date="2018" name="IMA Fungus">
        <title>IMA Genome-F 10: Nine draft genome sequences of Claviceps purpurea s.lat., including C. arundinis, C. humidiphila, and C. cf. spartinae, pseudomolecules for the pitch canker pathogen Fusarium circinatum, draft genome of Davidsoniella eucalypti, Grosmannia galeiformis, Quambalaria eucalypti, and Teratosphaeria destructans.</title>
        <authorList>
            <person name="Wingfield B.D."/>
            <person name="Liu M."/>
            <person name="Nguyen H.D."/>
            <person name="Lane F.A."/>
            <person name="Morgan S.W."/>
            <person name="De Vos L."/>
            <person name="Wilken P.M."/>
            <person name="Duong T.A."/>
            <person name="Aylward J."/>
            <person name="Coetzee M.P."/>
            <person name="Dadej K."/>
            <person name="De Beer Z.W."/>
            <person name="Findlay W."/>
            <person name="Havenga M."/>
            <person name="Kolarik M."/>
            <person name="Menzies J.G."/>
            <person name="Naidoo K."/>
            <person name="Pochopski O."/>
            <person name="Shoukouhi P."/>
            <person name="Santana Q.C."/>
            <person name="Seifert K.A."/>
            <person name="Soal N."/>
            <person name="Steenkamp E.T."/>
            <person name="Tatham C.T."/>
            <person name="van der Nest M.A."/>
            <person name="Wingfield M.J."/>
        </authorList>
    </citation>
    <scope>NUCLEOTIDE SEQUENCE [LARGE SCALE GENOMIC DNA]</scope>
    <source>
        <strain evidence="1">CMW44962</strain>
    </source>
</reference>
<proteinExistence type="predicted"/>
<dbReference type="InterPro" id="IPR036612">
    <property type="entry name" value="KH_dom_type_1_sf"/>
</dbReference>
<dbReference type="GO" id="GO:0003723">
    <property type="term" value="F:RNA binding"/>
    <property type="evidence" value="ECO:0007669"/>
    <property type="project" value="InterPro"/>
</dbReference>
<name>A0A9W7SJU1_9PEZI</name>
<gene>
    <name evidence="1" type="ORF">Tdes44962_MAKER10371</name>
</gene>
<dbReference type="Proteomes" id="UP001138500">
    <property type="component" value="Unassembled WGS sequence"/>
</dbReference>
<protein>
    <submittedName>
        <fullName evidence="1">Exosome complex component rrp4</fullName>
    </submittedName>
</protein>
<accession>A0A9W7SJU1</accession>
<evidence type="ECO:0000313" key="2">
    <source>
        <dbReference type="Proteomes" id="UP001138500"/>
    </source>
</evidence>
<reference evidence="1 2" key="2">
    <citation type="journal article" date="2021" name="Curr. Genet.">
        <title>Genetic response to nitrogen starvation in the aggressive Eucalyptus foliar pathogen Teratosphaeria destructans.</title>
        <authorList>
            <person name="Havenga M."/>
            <person name="Wingfield B.D."/>
            <person name="Wingfield M.J."/>
            <person name="Dreyer L.L."/>
            <person name="Roets F."/>
            <person name="Aylward J."/>
        </authorList>
    </citation>
    <scope>NUCLEOTIDE SEQUENCE [LARGE SCALE GENOMIC DNA]</scope>
    <source>
        <strain evidence="1">CMW44962</strain>
    </source>
</reference>
<keyword evidence="2" id="KW-1185">Reference proteome</keyword>
<dbReference type="AlphaFoldDB" id="A0A9W7SJU1"/>
<dbReference type="SUPFAM" id="SSF54791">
    <property type="entry name" value="Eukaryotic type KH-domain (KH-domain type I)"/>
    <property type="match status" value="1"/>
</dbReference>
<feature type="non-terminal residue" evidence="1">
    <location>
        <position position="1"/>
    </location>
</feature>
<evidence type="ECO:0000313" key="1">
    <source>
        <dbReference type="EMBL" id="KAH9817424.1"/>
    </source>
</evidence>
<organism evidence="1 2">
    <name type="scientific">Teratosphaeria destructans</name>
    <dbReference type="NCBI Taxonomy" id="418781"/>
    <lineage>
        <taxon>Eukaryota</taxon>
        <taxon>Fungi</taxon>
        <taxon>Dikarya</taxon>
        <taxon>Ascomycota</taxon>
        <taxon>Pezizomycotina</taxon>
        <taxon>Dothideomycetes</taxon>
        <taxon>Dothideomycetidae</taxon>
        <taxon>Mycosphaerellales</taxon>
        <taxon>Teratosphaeriaceae</taxon>
        <taxon>Teratosphaeria</taxon>
    </lineage>
</organism>
<dbReference type="OrthoDB" id="1650at2759"/>
<comment type="caution">
    <text evidence="1">The sequence shown here is derived from an EMBL/GenBank/DDBJ whole genome shotgun (WGS) entry which is preliminary data.</text>
</comment>
<dbReference type="EMBL" id="RIBY02002383">
    <property type="protein sequence ID" value="KAH9817424.1"/>
    <property type="molecule type" value="Genomic_DNA"/>
</dbReference>